<organism evidence="13 14">
    <name type="scientific">Bacteroides pyogenes</name>
    <dbReference type="NCBI Taxonomy" id="310300"/>
    <lineage>
        <taxon>Bacteria</taxon>
        <taxon>Pseudomonadati</taxon>
        <taxon>Bacteroidota</taxon>
        <taxon>Bacteroidia</taxon>
        <taxon>Bacteroidales</taxon>
        <taxon>Bacteroidaceae</taxon>
        <taxon>Bacteroides</taxon>
    </lineage>
</organism>
<reference evidence="13 14" key="1">
    <citation type="submission" date="2019-07" db="EMBL/GenBank/DDBJ databases">
        <title>Draft Genome Sequences of Bacteroides pyogenes Strains Isolated from the Uterus Holstein Dairy Cows with Metritis.</title>
        <authorList>
            <person name="Cunha F."/>
            <person name="Galvao K.N."/>
            <person name="Jeon S.J."/>
            <person name="Jeong K.C."/>
        </authorList>
    </citation>
    <scope>NUCLEOTIDE SEQUENCE [LARGE SCALE GENOMIC DNA]</scope>
    <source>
        <strain evidence="13 14">KG-31</strain>
    </source>
</reference>
<dbReference type="InterPro" id="IPR000531">
    <property type="entry name" value="Beta-barrel_TonB"/>
</dbReference>
<keyword evidence="2 8" id="KW-0813">Transport</keyword>
<evidence type="ECO:0000256" key="9">
    <source>
        <dbReference type="RuleBase" id="RU003357"/>
    </source>
</evidence>
<keyword evidence="10" id="KW-0732">Signal</keyword>
<dbReference type="InterPro" id="IPR012910">
    <property type="entry name" value="Plug_dom"/>
</dbReference>
<proteinExistence type="inferred from homology"/>
<dbReference type="Gene3D" id="2.170.130.10">
    <property type="entry name" value="TonB-dependent receptor, plug domain"/>
    <property type="match status" value="1"/>
</dbReference>
<dbReference type="SUPFAM" id="SSF49464">
    <property type="entry name" value="Carboxypeptidase regulatory domain-like"/>
    <property type="match status" value="1"/>
</dbReference>
<dbReference type="InterPro" id="IPR036942">
    <property type="entry name" value="Beta-barrel_TonB_sf"/>
</dbReference>
<feature type="domain" description="TonB-dependent receptor-like beta-barrel" evidence="11">
    <location>
        <begin position="460"/>
        <end position="855"/>
    </location>
</feature>
<dbReference type="Pfam" id="PF00593">
    <property type="entry name" value="TonB_dep_Rec_b-barrel"/>
    <property type="match status" value="1"/>
</dbReference>
<keyword evidence="13" id="KW-0675">Receptor</keyword>
<dbReference type="SUPFAM" id="SSF56935">
    <property type="entry name" value="Porins"/>
    <property type="match status" value="1"/>
</dbReference>
<dbReference type="Pfam" id="PF07715">
    <property type="entry name" value="Plug"/>
    <property type="match status" value="1"/>
</dbReference>
<keyword evidence="5 9" id="KW-0798">TonB box</keyword>
<dbReference type="FunFam" id="2.60.40.1120:FF:000003">
    <property type="entry name" value="Outer membrane protein Omp121"/>
    <property type="match status" value="1"/>
</dbReference>
<protein>
    <submittedName>
        <fullName evidence="13">TonB-dependent receptor</fullName>
    </submittedName>
</protein>
<keyword evidence="4 8" id="KW-0812">Transmembrane</keyword>
<gene>
    <name evidence="13" type="ORF">FNJ60_07500</name>
</gene>
<dbReference type="Proteomes" id="UP000324383">
    <property type="component" value="Unassembled WGS sequence"/>
</dbReference>
<comment type="caution">
    <text evidence="13">The sequence shown here is derived from an EMBL/GenBank/DDBJ whole genome shotgun (WGS) entry which is preliminary data.</text>
</comment>
<sequence>MNGNHKNRAIAPRRILTAMAISSLLLGNSHVMASDLSSGPSFTVMEQMQNQTVTGWVVDTKGEPMIGASVVEKGTTNGIITDMEGKFSLNVKPNAVLEISYVGYKTQEVKASNQMKIVLKEDTELIDEVVVVGYGAQKKVNLTGAVANVNVQEAIASRPVIDAAKALQGITPGLTITNKIGGVGTESTIKLRGSIGSLSATEGTSPLILVDNVEVPNLNVINPDDIETISVLKDAASASIYGTRAAWGVILITTKQGKKNNKVSVTYSNNFAWNTPTKTAELASATDNARFILSIMKRLGKSTVSTIGYTIDDYALGRIEDWEKQYGGMSQSELGEMKEGRDFEIKNGKTYFYRSFDAVKEFTRKWTPQQNHNLSVTGGNDRTTYNISLGYLNQKGMMKFNTDLYDRYTLNSSITTAVRDWWKVKANVLFTRSINEQPYRYSSGQYDSWFYLQRWPRWYPYGQYEGRDFRSAVTEIKAGNRERVASNYIRTNLGTEINPIKDLSINFDYTFSMLIDAQKRDGGTITAYDMFATSPFSNYKEVTHSSHNRVVQTSKYTMSNIFKAYATYLFRFNDVHNFKVMGGMDAETRERLGHYSERRGLISSNLPEIALTTGEEFAYSTTDSYHNDFAAAGLFGRINYDYMQRYLLELNMRYDGSSRFPKGKKWAFFPSVSAGWRASEEAFMEWAKPALSNLKFRGSWGTIGNQDVAANSFISTMSSGDSGWVIDGKEVLYLSSPSVISPALTWERVTTLDLGFDVRFFNDELGISFDWYKRVTSDMHSVGEALPLTFGAIAPKINYGEITGKGFELAADYNHTFANGLGVSLRAALSNVKEKITKFNSTDRNINRNYEGKVLGEIWGYETDRLFQESDFDIIKNGSKTIYKLKDGIPSQSLYETGDFTFGPGDVKYKNLDSDNSKISYGDNTVDNPGDMKVIGNSLPRYEYSFTLGASYKGIDFSAFFQGVGKRDFWAYGSVGIPAGGSGYAEGAFAHQMDYWTPENPHAFYPRPANNAWTSNGMNFLRQTRYLANMAYLRCKNITIGYSLPREWMKKIHFERARLYVSAENLFEFDSLHLPLDPESTDYKVGVKGSTWSFGRSYPLSRTISFGMQLGF</sequence>
<dbReference type="Gene3D" id="2.40.170.20">
    <property type="entry name" value="TonB-dependent receptor, beta-barrel domain"/>
    <property type="match status" value="1"/>
</dbReference>
<evidence type="ECO:0000256" key="10">
    <source>
        <dbReference type="SAM" id="SignalP"/>
    </source>
</evidence>
<dbReference type="InterPro" id="IPR023996">
    <property type="entry name" value="TonB-dep_OMP_SusC/RagA"/>
</dbReference>
<feature type="domain" description="TonB-dependent receptor plug" evidence="12">
    <location>
        <begin position="145"/>
        <end position="249"/>
    </location>
</feature>
<evidence type="ECO:0000259" key="12">
    <source>
        <dbReference type="Pfam" id="PF07715"/>
    </source>
</evidence>
<keyword evidence="14" id="KW-1185">Reference proteome</keyword>
<comment type="similarity">
    <text evidence="8 9">Belongs to the TonB-dependent receptor family.</text>
</comment>
<dbReference type="InterPro" id="IPR037066">
    <property type="entry name" value="Plug_dom_sf"/>
</dbReference>
<evidence type="ECO:0000256" key="7">
    <source>
        <dbReference type="ARBA" id="ARBA00023237"/>
    </source>
</evidence>
<dbReference type="PROSITE" id="PS52016">
    <property type="entry name" value="TONB_DEPENDENT_REC_3"/>
    <property type="match status" value="1"/>
</dbReference>
<dbReference type="NCBIfam" id="TIGR04056">
    <property type="entry name" value="OMP_RagA_SusC"/>
    <property type="match status" value="1"/>
</dbReference>
<keyword evidence="6 8" id="KW-0472">Membrane</keyword>
<dbReference type="InterPro" id="IPR008969">
    <property type="entry name" value="CarboxyPept-like_regulatory"/>
</dbReference>
<evidence type="ECO:0000256" key="1">
    <source>
        <dbReference type="ARBA" id="ARBA00004571"/>
    </source>
</evidence>
<dbReference type="RefSeq" id="WP_027324415.1">
    <property type="nucleotide sequence ID" value="NZ_CAMBON010000008.1"/>
</dbReference>
<feature type="signal peptide" evidence="10">
    <location>
        <begin position="1"/>
        <end position="33"/>
    </location>
</feature>
<dbReference type="GO" id="GO:0009279">
    <property type="term" value="C:cell outer membrane"/>
    <property type="evidence" value="ECO:0007669"/>
    <property type="project" value="UniProtKB-SubCell"/>
</dbReference>
<dbReference type="InterPro" id="IPR039426">
    <property type="entry name" value="TonB-dep_rcpt-like"/>
</dbReference>
<dbReference type="EMBL" id="VKLW01000014">
    <property type="protein sequence ID" value="TYK33605.1"/>
    <property type="molecule type" value="Genomic_DNA"/>
</dbReference>
<keyword evidence="3 8" id="KW-1134">Transmembrane beta strand</keyword>
<evidence type="ECO:0000256" key="8">
    <source>
        <dbReference type="PROSITE-ProRule" id="PRU01360"/>
    </source>
</evidence>
<evidence type="ECO:0000313" key="13">
    <source>
        <dbReference type="EMBL" id="TYK33605.1"/>
    </source>
</evidence>
<evidence type="ECO:0000256" key="4">
    <source>
        <dbReference type="ARBA" id="ARBA00022692"/>
    </source>
</evidence>
<evidence type="ECO:0000256" key="6">
    <source>
        <dbReference type="ARBA" id="ARBA00023136"/>
    </source>
</evidence>
<keyword evidence="7 8" id="KW-0998">Cell outer membrane</keyword>
<dbReference type="Gene3D" id="2.60.40.1120">
    <property type="entry name" value="Carboxypeptidase-like, regulatory domain"/>
    <property type="match status" value="1"/>
</dbReference>
<evidence type="ECO:0000256" key="5">
    <source>
        <dbReference type="ARBA" id="ARBA00023077"/>
    </source>
</evidence>
<evidence type="ECO:0000313" key="14">
    <source>
        <dbReference type="Proteomes" id="UP000324383"/>
    </source>
</evidence>
<evidence type="ECO:0000256" key="3">
    <source>
        <dbReference type="ARBA" id="ARBA00022452"/>
    </source>
</evidence>
<name>A0A5D3EEZ4_9BACE</name>
<accession>A0A5D3EEZ4</accession>
<dbReference type="AlphaFoldDB" id="A0A5D3EEZ4"/>
<evidence type="ECO:0000256" key="2">
    <source>
        <dbReference type="ARBA" id="ARBA00022448"/>
    </source>
</evidence>
<dbReference type="Pfam" id="PF13715">
    <property type="entry name" value="CarbopepD_reg_2"/>
    <property type="match status" value="1"/>
</dbReference>
<evidence type="ECO:0000259" key="11">
    <source>
        <dbReference type="Pfam" id="PF00593"/>
    </source>
</evidence>
<dbReference type="InterPro" id="IPR023997">
    <property type="entry name" value="TonB-dep_OMP_SusC/RagA_CS"/>
</dbReference>
<comment type="subcellular location">
    <subcellularLocation>
        <location evidence="1 8">Cell outer membrane</location>
        <topology evidence="1 8">Multi-pass membrane protein</topology>
    </subcellularLocation>
</comment>
<dbReference type="NCBIfam" id="TIGR04057">
    <property type="entry name" value="SusC_RagA_signa"/>
    <property type="match status" value="1"/>
</dbReference>
<feature type="chain" id="PRO_5030116279" evidence="10">
    <location>
        <begin position="34"/>
        <end position="1112"/>
    </location>
</feature>